<dbReference type="SUPFAM" id="SSF103263">
    <property type="entry name" value="Chorismate synthase, AroC"/>
    <property type="match status" value="1"/>
</dbReference>
<name>X0V0L3_9ZZZZ</name>
<accession>X0V0L3</accession>
<evidence type="ECO:0000313" key="1">
    <source>
        <dbReference type="EMBL" id="GAG06068.1"/>
    </source>
</evidence>
<organism evidence="1">
    <name type="scientific">marine sediment metagenome</name>
    <dbReference type="NCBI Taxonomy" id="412755"/>
    <lineage>
        <taxon>unclassified sequences</taxon>
        <taxon>metagenomes</taxon>
        <taxon>ecological metagenomes</taxon>
    </lineage>
</organism>
<protein>
    <recommendedName>
        <fullName evidence="2">Chorismate synthase</fullName>
    </recommendedName>
</protein>
<reference evidence="1" key="1">
    <citation type="journal article" date="2014" name="Front. Microbiol.">
        <title>High frequency of phylogenetically diverse reductive dehalogenase-homologous genes in deep subseafloor sedimentary metagenomes.</title>
        <authorList>
            <person name="Kawai M."/>
            <person name="Futagami T."/>
            <person name="Toyoda A."/>
            <person name="Takaki Y."/>
            <person name="Nishi S."/>
            <person name="Hori S."/>
            <person name="Arai W."/>
            <person name="Tsubouchi T."/>
            <person name="Morono Y."/>
            <person name="Uchiyama I."/>
            <person name="Ito T."/>
            <person name="Fujiyama A."/>
            <person name="Inagaki F."/>
            <person name="Takami H."/>
        </authorList>
    </citation>
    <scope>NUCLEOTIDE SEQUENCE</scope>
    <source>
        <strain evidence="1">Expedition CK06-06</strain>
    </source>
</reference>
<feature type="non-terminal residue" evidence="1">
    <location>
        <position position="48"/>
    </location>
</feature>
<evidence type="ECO:0008006" key="2">
    <source>
        <dbReference type="Google" id="ProtNLM"/>
    </source>
</evidence>
<sequence>MLGNTFGRVFQVTTCGESYGWKATAEGASYGGALFAIVNGVPPGIKLD</sequence>
<dbReference type="InterPro" id="IPR035904">
    <property type="entry name" value="Chorismate_synth_AroC_sf"/>
</dbReference>
<dbReference type="Gene3D" id="3.60.150.10">
    <property type="entry name" value="Chorismate synthase AroC"/>
    <property type="match status" value="1"/>
</dbReference>
<gene>
    <name evidence="1" type="ORF">S01H1_40438</name>
</gene>
<comment type="caution">
    <text evidence="1">The sequence shown here is derived from an EMBL/GenBank/DDBJ whole genome shotgun (WGS) entry which is preliminary data.</text>
</comment>
<dbReference type="AlphaFoldDB" id="X0V0L3"/>
<proteinExistence type="predicted"/>
<dbReference type="EMBL" id="BARS01025608">
    <property type="protein sequence ID" value="GAG06068.1"/>
    <property type="molecule type" value="Genomic_DNA"/>
</dbReference>